<feature type="region of interest" description="Disordered" evidence="1">
    <location>
        <begin position="99"/>
        <end position="154"/>
    </location>
</feature>
<dbReference type="EMBL" id="BFEA01000038">
    <property type="protein sequence ID" value="GBG63375.1"/>
    <property type="molecule type" value="Genomic_DNA"/>
</dbReference>
<comment type="caution">
    <text evidence="2">The sequence shown here is derived from an EMBL/GenBank/DDBJ whole genome shotgun (WGS) entry which is preliminary data.</text>
</comment>
<organism evidence="2 3">
    <name type="scientific">Chara braunii</name>
    <name type="common">Braun's stonewort</name>
    <dbReference type="NCBI Taxonomy" id="69332"/>
    <lineage>
        <taxon>Eukaryota</taxon>
        <taxon>Viridiplantae</taxon>
        <taxon>Streptophyta</taxon>
        <taxon>Charophyceae</taxon>
        <taxon>Charales</taxon>
        <taxon>Characeae</taxon>
        <taxon>Chara</taxon>
    </lineage>
</organism>
<proteinExistence type="predicted"/>
<evidence type="ECO:0000313" key="2">
    <source>
        <dbReference type="EMBL" id="GBG63375.1"/>
    </source>
</evidence>
<reference evidence="2 3" key="1">
    <citation type="journal article" date="2018" name="Cell">
        <title>The Chara Genome: Secondary Complexity and Implications for Plant Terrestrialization.</title>
        <authorList>
            <person name="Nishiyama T."/>
            <person name="Sakayama H."/>
            <person name="Vries J.D."/>
            <person name="Buschmann H."/>
            <person name="Saint-Marcoux D."/>
            <person name="Ullrich K.K."/>
            <person name="Haas F.B."/>
            <person name="Vanderstraeten L."/>
            <person name="Becker D."/>
            <person name="Lang D."/>
            <person name="Vosolsobe S."/>
            <person name="Rombauts S."/>
            <person name="Wilhelmsson P.K.I."/>
            <person name="Janitza P."/>
            <person name="Kern R."/>
            <person name="Heyl A."/>
            <person name="Rumpler F."/>
            <person name="Villalobos L.I.A.C."/>
            <person name="Clay J.M."/>
            <person name="Skokan R."/>
            <person name="Toyoda A."/>
            <person name="Suzuki Y."/>
            <person name="Kagoshima H."/>
            <person name="Schijlen E."/>
            <person name="Tajeshwar N."/>
            <person name="Catarino B."/>
            <person name="Hetherington A.J."/>
            <person name="Saltykova A."/>
            <person name="Bonnot C."/>
            <person name="Breuninger H."/>
            <person name="Symeonidi A."/>
            <person name="Radhakrishnan G.V."/>
            <person name="Van Nieuwerburgh F."/>
            <person name="Deforce D."/>
            <person name="Chang C."/>
            <person name="Karol K.G."/>
            <person name="Hedrich R."/>
            <person name="Ulvskov P."/>
            <person name="Glockner G."/>
            <person name="Delwiche C.F."/>
            <person name="Petrasek J."/>
            <person name="Van de Peer Y."/>
            <person name="Friml J."/>
            <person name="Beilby M."/>
            <person name="Dolan L."/>
            <person name="Kohara Y."/>
            <person name="Sugano S."/>
            <person name="Fujiyama A."/>
            <person name="Delaux P.-M."/>
            <person name="Quint M."/>
            <person name="TheiBen G."/>
            <person name="Hagemann M."/>
            <person name="Harholt J."/>
            <person name="Dunand C."/>
            <person name="Zachgo S."/>
            <person name="Langdale J."/>
            <person name="Maumus F."/>
            <person name="Straeten D.V.D."/>
            <person name="Gould S.B."/>
            <person name="Rensing S.A."/>
        </authorList>
    </citation>
    <scope>NUCLEOTIDE SEQUENCE [LARGE SCALE GENOMIC DNA]</scope>
    <source>
        <strain evidence="2 3">S276</strain>
    </source>
</reference>
<accession>A0A388K026</accession>
<dbReference type="Gramene" id="GBG63375">
    <property type="protein sequence ID" value="GBG63375"/>
    <property type="gene ID" value="CBR_g37733"/>
</dbReference>
<evidence type="ECO:0000256" key="1">
    <source>
        <dbReference type="SAM" id="MobiDB-lite"/>
    </source>
</evidence>
<keyword evidence="3" id="KW-1185">Reference proteome</keyword>
<protein>
    <submittedName>
        <fullName evidence="2">Uncharacterized protein</fullName>
    </submittedName>
</protein>
<dbReference type="AlphaFoldDB" id="A0A388K026"/>
<name>A0A388K026_CHABU</name>
<sequence length="154" mass="16084">MWRTCHVAMGEGWQRRGGDATWQWERDGNAEVAMGSGAGSGSEGGHGRGIGNRKAEVAMGTTLRTCQTSHVAHVPRGVLSASPRGVLAPSSCSTWQVRRWRRKRDGDAEVATPSRRRGVVLAPSSSPTGKCGGGDAEVATGAASTPRGKCSLTI</sequence>
<evidence type="ECO:0000313" key="3">
    <source>
        <dbReference type="Proteomes" id="UP000265515"/>
    </source>
</evidence>
<dbReference type="Proteomes" id="UP000265515">
    <property type="component" value="Unassembled WGS sequence"/>
</dbReference>
<gene>
    <name evidence="2" type="ORF">CBR_g37733</name>
</gene>